<name>A0A183FB78_HELPZ</name>
<dbReference type="WBParaSite" id="HPBE_0000342001-mRNA-1">
    <property type="protein sequence ID" value="HPBE_0000342001-mRNA-1"/>
    <property type="gene ID" value="HPBE_0000342001"/>
</dbReference>
<reference evidence="3" key="2">
    <citation type="submission" date="2019-09" db="UniProtKB">
        <authorList>
            <consortium name="WormBaseParasite"/>
        </authorList>
    </citation>
    <scope>IDENTIFICATION</scope>
</reference>
<accession>A0A183FB78</accession>
<evidence type="ECO:0000313" key="2">
    <source>
        <dbReference type="Proteomes" id="UP000050761"/>
    </source>
</evidence>
<evidence type="ECO:0000313" key="3">
    <source>
        <dbReference type="WBParaSite" id="HPBE_0000342001-mRNA-1"/>
    </source>
</evidence>
<gene>
    <name evidence="1" type="ORF">HPBE_LOCUS3421</name>
</gene>
<evidence type="ECO:0000313" key="1">
    <source>
        <dbReference type="EMBL" id="VDO34761.1"/>
    </source>
</evidence>
<reference evidence="1 2" key="1">
    <citation type="submission" date="2018-11" db="EMBL/GenBank/DDBJ databases">
        <authorList>
            <consortium name="Pathogen Informatics"/>
        </authorList>
    </citation>
    <scope>NUCLEOTIDE SEQUENCE [LARGE SCALE GENOMIC DNA]</scope>
</reference>
<dbReference type="EMBL" id="UZAH01008812">
    <property type="protein sequence ID" value="VDO34761.1"/>
    <property type="molecule type" value="Genomic_DNA"/>
</dbReference>
<dbReference type="Proteomes" id="UP000050761">
    <property type="component" value="Unassembled WGS sequence"/>
</dbReference>
<accession>A0A3P7UIM4</accession>
<dbReference type="OrthoDB" id="532420at2759"/>
<organism evidence="2 3">
    <name type="scientific">Heligmosomoides polygyrus</name>
    <name type="common">Parasitic roundworm</name>
    <dbReference type="NCBI Taxonomy" id="6339"/>
    <lineage>
        <taxon>Eukaryota</taxon>
        <taxon>Metazoa</taxon>
        <taxon>Ecdysozoa</taxon>
        <taxon>Nematoda</taxon>
        <taxon>Chromadorea</taxon>
        <taxon>Rhabditida</taxon>
        <taxon>Rhabditina</taxon>
        <taxon>Rhabditomorpha</taxon>
        <taxon>Strongyloidea</taxon>
        <taxon>Heligmosomidae</taxon>
        <taxon>Heligmosomoides</taxon>
    </lineage>
</organism>
<protein>
    <submittedName>
        <fullName evidence="3">Secreted protein</fullName>
    </submittedName>
</protein>
<proteinExistence type="predicted"/>
<dbReference type="AlphaFoldDB" id="A0A183FB78"/>
<sequence length="54" mass="5938">MMLLLAFIHGTIALGLDVAPCDSLLGIQASKIALLEKLARQEFPESKESARIQW</sequence>
<keyword evidence="2" id="KW-1185">Reference proteome</keyword>